<reference evidence="2" key="1">
    <citation type="submission" date="2022-11" db="EMBL/GenBank/DDBJ databases">
        <title>Biodiversity and phylogenetic relationships of bacteria.</title>
        <authorList>
            <person name="Machado R.A.R."/>
            <person name="Bhat A."/>
            <person name="Loulou A."/>
            <person name="Kallel S."/>
        </authorList>
    </citation>
    <scope>NUCLEOTIDE SEQUENCE</scope>
    <source>
        <strain evidence="2">A-IN1</strain>
    </source>
</reference>
<evidence type="ECO:0008006" key="4">
    <source>
        <dbReference type="Google" id="ProtNLM"/>
    </source>
</evidence>
<dbReference type="AlphaFoldDB" id="A0A9X3IK64"/>
<evidence type="ECO:0000313" key="2">
    <source>
        <dbReference type="EMBL" id="MCX5470004.1"/>
    </source>
</evidence>
<keyword evidence="3" id="KW-1185">Reference proteome</keyword>
<dbReference type="SUPFAM" id="SSF56935">
    <property type="entry name" value="Porins"/>
    <property type="match status" value="1"/>
</dbReference>
<dbReference type="Proteomes" id="UP001146019">
    <property type="component" value="Unassembled WGS sequence"/>
</dbReference>
<protein>
    <recommendedName>
        <fullName evidence="4">Porin</fullName>
    </recommendedName>
</protein>
<organism evidence="2 3">
    <name type="scientific">Acinetobacter nematophilus</name>
    <dbReference type="NCBI Taxonomy" id="2994642"/>
    <lineage>
        <taxon>Bacteria</taxon>
        <taxon>Pseudomonadati</taxon>
        <taxon>Pseudomonadota</taxon>
        <taxon>Gammaproteobacteria</taxon>
        <taxon>Moraxellales</taxon>
        <taxon>Moraxellaceae</taxon>
        <taxon>Acinetobacter</taxon>
    </lineage>
</organism>
<keyword evidence="1" id="KW-0732">Signal</keyword>
<dbReference type="RefSeq" id="WP_266131886.1">
    <property type="nucleotide sequence ID" value="NZ_JAPKMY010000019.1"/>
</dbReference>
<proteinExistence type="predicted"/>
<feature type="chain" id="PRO_5040772027" description="Porin" evidence="1">
    <location>
        <begin position="22"/>
        <end position="385"/>
    </location>
</feature>
<accession>A0A9X3IK64</accession>
<evidence type="ECO:0000313" key="3">
    <source>
        <dbReference type="Proteomes" id="UP001146019"/>
    </source>
</evidence>
<name>A0A9X3IK64_9GAMM</name>
<gene>
    <name evidence="2" type="ORF">OSH00_19995</name>
</gene>
<comment type="caution">
    <text evidence="2">The sequence shown here is derived from an EMBL/GenBank/DDBJ whole genome shotgun (WGS) entry which is preliminary data.</text>
</comment>
<evidence type="ECO:0000256" key="1">
    <source>
        <dbReference type="SAM" id="SignalP"/>
    </source>
</evidence>
<feature type="signal peptide" evidence="1">
    <location>
        <begin position="1"/>
        <end position="21"/>
    </location>
</feature>
<dbReference type="EMBL" id="JAPKMY010000019">
    <property type="protein sequence ID" value="MCX5470004.1"/>
    <property type="molecule type" value="Genomic_DNA"/>
</dbReference>
<sequence length="385" mass="42900">MCRLKIISGVLIGITALSAFASDLTIGNADTNLGALTLSGDFRIRYNDNNYNSSSDHKLAFYASKIKLDYKSASNLFGRVEYRCYQFNTLCDFSALVDGYVGYQLNKTDNVKVGIQEIPFGPSRFWEPTWYGGLMSGIGLEDTHNLGVTYHFNLMPKTQIDMGYFGRDGGHYFGKSTDSARYSANFVKPDDSSQSQLKEKNMLVGRVIQDLPNVGDLKTNVGASYLYSQLDNVTADKTGHRHAWSAFSTMSYGNLTLNLTGGQQHISNKDSIHPDYSVMGSFDYAYNVANQGNFYTTNLSYIFKDVGKIGDISPYWMYSSYVKDNKAYQTSTRNIVGLEVDHNNISVIAEYILGKNDAGLNAADFAGSHQSQQDRLVQLLLVYKF</sequence>